<evidence type="ECO:0000256" key="2">
    <source>
        <dbReference type="SAM" id="Phobius"/>
    </source>
</evidence>
<dbReference type="AlphaFoldDB" id="A0AAD9DGQ6"/>
<proteinExistence type="predicted"/>
<keyword evidence="2" id="KW-1133">Transmembrane helix</keyword>
<dbReference type="Proteomes" id="UP001224775">
    <property type="component" value="Unassembled WGS sequence"/>
</dbReference>
<feature type="compositionally biased region" description="Basic and acidic residues" evidence="1">
    <location>
        <begin position="966"/>
        <end position="989"/>
    </location>
</feature>
<organism evidence="3 4">
    <name type="scientific">Skeletonema marinoi</name>
    <dbReference type="NCBI Taxonomy" id="267567"/>
    <lineage>
        <taxon>Eukaryota</taxon>
        <taxon>Sar</taxon>
        <taxon>Stramenopiles</taxon>
        <taxon>Ochrophyta</taxon>
        <taxon>Bacillariophyta</taxon>
        <taxon>Coscinodiscophyceae</taxon>
        <taxon>Thalassiosirophycidae</taxon>
        <taxon>Thalassiosirales</taxon>
        <taxon>Skeletonemataceae</taxon>
        <taxon>Skeletonema</taxon>
        <taxon>Skeletonema marinoi-dohrnii complex</taxon>
    </lineage>
</organism>
<feature type="compositionally biased region" description="Polar residues" evidence="1">
    <location>
        <begin position="1"/>
        <end position="18"/>
    </location>
</feature>
<evidence type="ECO:0000256" key="1">
    <source>
        <dbReference type="SAM" id="MobiDB-lite"/>
    </source>
</evidence>
<sequence length="1009" mass="115234">MENNPQPQATHGTSSVGSPTAGDFPPSLPPRTPSTSWAPDVASPPSSPRSTHGSSHGSTLSRPPILTRNERAQTLSFRSSYGTGKRVFYMTGEVARIVDTDDTDEVHTYYTIEVNGSHLYDVHRTDLSTVHPTVNKVLDVLNLHDETDQYLKKNYPTLKEFENFLNLSSEAVKTFHKINGELKEPRFKRSDREEFIILRRWWAEEKKKQDNLTVNWEQQYDGKVNWGHFNEENINDLREKAPKEDLSKVLEELGINKPKVVDTLKAKGVQSPAHFVQKTKSWYDKLNEEPDVDESLLLKGPEKIAIEKFKQWYLFHSIGYLPSDWIVSFRNDDVHPKERDLRKVLRVIGVNADAIEALKMNDIKDVPTLNRTSKEWRTESARGLSSIADRIPWIRGGEQESRTIATEGGRGLPSVADRNPPVGGGEYESRSNATEIGRGSFTMADKIPTIGGEQESRSNEWKDMGLTRNDAREIISFRHWYNLYIAGKLNMKGWTAEFNSAQYNNFLQRFEPGDNFRTPFWWKFKRHDRFMFSRESHDYYDMLQKAAESGYVTDVQRYHLMKYYKEDKEKMCLIEEITSHHHDGLGDSAQQEKRLQEMLAKDEEKADEKDKGDLLFGQEFCQFFFSAFLVLVLLASWFGTTVYFMLQFLWEKEYLAKGGEPEKYDKHAGFEYVTFINNVLFGLVTAVVIQELGEEASETSLYYRFLPTYRKQRRRQKEYQILNRIATRDFKGRMMRYWGNMVQFTKTYLMMIILWSTRLYIMCWIFLGAVSLAFGAIAGVDTSNPLYTTGQTWLGIAVTIGYTYFGLGGKNAHKVEDNDRIDESNNDAAIQGTHDGSGGTNGRKEAGISDEREDEKKSGDNTHLVRINTTIDHYNKDADALGTIAGIDDMTGAGESPTHETGGPAPVKFETVEMMTEEGRKAFPGYRKEGSSQQKSQSQLRENELELAGGYVPARILPARILNVQRDDRLDPDYTTRLPDGNREREKDLINTSSASPSAADLTKPKNLG</sequence>
<feature type="region of interest" description="Disordered" evidence="1">
    <location>
        <begin position="923"/>
        <end position="942"/>
    </location>
</feature>
<feature type="region of interest" description="Disordered" evidence="1">
    <location>
        <begin position="404"/>
        <end position="433"/>
    </location>
</feature>
<feature type="region of interest" description="Disordered" evidence="1">
    <location>
        <begin position="966"/>
        <end position="1009"/>
    </location>
</feature>
<keyword evidence="2" id="KW-0812">Transmembrane</keyword>
<feature type="transmembrane region" description="Helical" evidence="2">
    <location>
        <begin position="759"/>
        <end position="780"/>
    </location>
</feature>
<comment type="caution">
    <text evidence="3">The sequence shown here is derived from an EMBL/GenBank/DDBJ whole genome shotgun (WGS) entry which is preliminary data.</text>
</comment>
<feature type="compositionally biased region" description="Basic and acidic residues" evidence="1">
    <location>
        <begin position="842"/>
        <end position="860"/>
    </location>
</feature>
<feature type="transmembrane region" description="Helical" evidence="2">
    <location>
        <begin position="786"/>
        <end position="805"/>
    </location>
</feature>
<feature type="transmembrane region" description="Helical" evidence="2">
    <location>
        <begin position="623"/>
        <end position="646"/>
    </location>
</feature>
<reference evidence="3" key="1">
    <citation type="submission" date="2023-06" db="EMBL/GenBank/DDBJ databases">
        <title>Survivors Of The Sea: Transcriptome response of Skeletonema marinoi to long-term dormancy.</title>
        <authorList>
            <person name="Pinder M.I.M."/>
            <person name="Kourtchenko O."/>
            <person name="Robertson E.K."/>
            <person name="Larsson T."/>
            <person name="Maumus F."/>
            <person name="Osuna-Cruz C.M."/>
            <person name="Vancaester E."/>
            <person name="Stenow R."/>
            <person name="Vandepoele K."/>
            <person name="Ploug H."/>
            <person name="Bruchert V."/>
            <person name="Godhe A."/>
            <person name="Topel M."/>
        </authorList>
    </citation>
    <scope>NUCLEOTIDE SEQUENCE</scope>
    <source>
        <strain evidence="3">R05AC</strain>
    </source>
</reference>
<protein>
    <submittedName>
        <fullName evidence="3">Uncharacterized protein</fullName>
    </submittedName>
</protein>
<evidence type="ECO:0000313" key="3">
    <source>
        <dbReference type="EMBL" id="KAK1745424.1"/>
    </source>
</evidence>
<accession>A0AAD9DGQ6</accession>
<feature type="region of interest" description="Disordered" evidence="1">
    <location>
        <begin position="1"/>
        <end position="67"/>
    </location>
</feature>
<feature type="compositionally biased region" description="Low complexity" evidence="1">
    <location>
        <begin position="48"/>
        <end position="62"/>
    </location>
</feature>
<keyword evidence="4" id="KW-1185">Reference proteome</keyword>
<feature type="region of interest" description="Disordered" evidence="1">
    <location>
        <begin position="825"/>
        <end position="862"/>
    </location>
</feature>
<name>A0AAD9DGQ6_9STRA</name>
<gene>
    <name evidence="3" type="ORF">QTG54_003348</name>
</gene>
<keyword evidence="2" id="KW-0472">Membrane</keyword>
<evidence type="ECO:0000313" key="4">
    <source>
        <dbReference type="Proteomes" id="UP001224775"/>
    </source>
</evidence>
<dbReference type="EMBL" id="JATAAI010000005">
    <property type="protein sequence ID" value="KAK1745424.1"/>
    <property type="molecule type" value="Genomic_DNA"/>
</dbReference>